<sequence length="565" mass="64275">MEKDNKLAPWSIASFTLIEAGLWEEDINATIDASWLDASWQDPVSFLKALHSYSERRQACSFKSIPFFRYDFYYDLIVRHKVQTTPAYVWLDNDVWRTWTYAELGAMVNGIVVSWEDSGVEPGDSLTILHPQGPYWIIALLAGLRLGAIVSILPPQGNAFVSRRLNNIKPKWLAIDHLYRHQLEQVWQDKVLPNTISSLQPSRVSYEYLSNEIVLQSFDPTNEIPDTVCSVDADTFYLGALRDGIFALGIKSGQKCAAPGWYELESQPSMILSVLLHGGTWVHAELSDIEKQPEKLLDQQIDVIGISKALRDVLQRNPPIGDKNWRYWFRHPAESADFTVWQNFIRDLKLETSYSGNLICNTAKGGVILFSSRERGHAHYKIFPGAGLCWQIGIVNSPTLPSLNSSGRLALGKEKEGKIIWTATPYLLSFFHHQWLYIGQYPRFRAGRTYPRVELLDLLVGKVPYVALVEAFVNDGSSDPSQVLLTFMDNMDSTTLHDLIKRELGDDFLPDKIENITILPKLNDKGGVDQKWCQTNYQTGELYRRERSPVHRCVSELKQIILALN</sequence>
<proteinExistence type="predicted"/>
<dbReference type="EMBL" id="CAFBIY010000164">
    <property type="protein sequence ID" value="CAB4852848.1"/>
    <property type="molecule type" value="Genomic_DNA"/>
</dbReference>
<feature type="domain" description="AMP-dependent synthetase/ligase" evidence="1">
    <location>
        <begin position="81"/>
        <end position="188"/>
    </location>
</feature>
<dbReference type="SUPFAM" id="SSF56801">
    <property type="entry name" value="Acetyl-CoA synthetase-like"/>
    <property type="match status" value="1"/>
</dbReference>
<dbReference type="Gene3D" id="3.40.50.12780">
    <property type="entry name" value="N-terminal domain of ligase-like"/>
    <property type="match status" value="1"/>
</dbReference>
<dbReference type="InterPro" id="IPR042099">
    <property type="entry name" value="ANL_N_sf"/>
</dbReference>
<reference evidence="2" key="1">
    <citation type="submission" date="2020-05" db="EMBL/GenBank/DDBJ databases">
        <authorList>
            <person name="Chiriac C."/>
            <person name="Salcher M."/>
            <person name="Ghai R."/>
            <person name="Kavagutti S V."/>
        </authorList>
    </citation>
    <scope>NUCLEOTIDE SEQUENCE</scope>
</reference>
<evidence type="ECO:0000259" key="1">
    <source>
        <dbReference type="Pfam" id="PF00501"/>
    </source>
</evidence>
<gene>
    <name evidence="2" type="ORF">UFOPK3267_02370</name>
</gene>
<dbReference type="InterPro" id="IPR000873">
    <property type="entry name" value="AMP-dep_synth/lig_dom"/>
</dbReference>
<evidence type="ECO:0000313" key="2">
    <source>
        <dbReference type="EMBL" id="CAB4852848.1"/>
    </source>
</evidence>
<organism evidence="2">
    <name type="scientific">freshwater metagenome</name>
    <dbReference type="NCBI Taxonomy" id="449393"/>
    <lineage>
        <taxon>unclassified sequences</taxon>
        <taxon>metagenomes</taxon>
        <taxon>ecological metagenomes</taxon>
    </lineage>
</organism>
<dbReference type="Pfam" id="PF00501">
    <property type="entry name" value="AMP-binding"/>
    <property type="match status" value="1"/>
</dbReference>
<dbReference type="AlphaFoldDB" id="A0A6J7C7S2"/>
<name>A0A6J7C7S2_9ZZZZ</name>
<accession>A0A6J7C7S2</accession>
<protein>
    <submittedName>
        <fullName evidence="2">Unannotated protein</fullName>
    </submittedName>
</protein>